<organism evidence="1 2">
    <name type="scientific">Tepidimicrobium xylanilyticum</name>
    <dbReference type="NCBI Taxonomy" id="1123352"/>
    <lineage>
        <taxon>Bacteria</taxon>
        <taxon>Bacillati</taxon>
        <taxon>Bacillota</taxon>
        <taxon>Tissierellia</taxon>
        <taxon>Tissierellales</taxon>
        <taxon>Tepidimicrobiaceae</taxon>
        <taxon>Tepidimicrobium</taxon>
    </lineage>
</organism>
<dbReference type="Proteomes" id="UP000198828">
    <property type="component" value="Unassembled WGS sequence"/>
</dbReference>
<gene>
    <name evidence="1" type="ORF">SAMN05660923_00953</name>
</gene>
<reference evidence="1 2" key="1">
    <citation type="submission" date="2016-10" db="EMBL/GenBank/DDBJ databases">
        <authorList>
            <person name="de Groot N.N."/>
        </authorList>
    </citation>
    <scope>NUCLEOTIDE SEQUENCE [LARGE SCALE GENOMIC DNA]</scope>
    <source>
        <strain evidence="1 2">DSM 23310</strain>
    </source>
</reference>
<protein>
    <submittedName>
        <fullName evidence="1">Uncharacterized protein</fullName>
    </submittedName>
</protein>
<sequence>MFFSKKLSILGIEVEELEDDEIYLCLLKDKKRRIIDEEPIETSGKELKILAEMKGQRYGMIRYSSEFFYEVIGVKEEAPV</sequence>
<evidence type="ECO:0000313" key="1">
    <source>
        <dbReference type="EMBL" id="SDW60488.1"/>
    </source>
</evidence>
<accession>A0A1H2UWW8</accession>
<keyword evidence="2" id="KW-1185">Reference proteome</keyword>
<name>A0A1H2UWW8_9FIRM</name>
<dbReference type="RefSeq" id="WP_093751327.1">
    <property type="nucleotide sequence ID" value="NZ_BSYN01000004.1"/>
</dbReference>
<evidence type="ECO:0000313" key="2">
    <source>
        <dbReference type="Proteomes" id="UP000198828"/>
    </source>
</evidence>
<proteinExistence type="predicted"/>
<dbReference type="AlphaFoldDB" id="A0A1H2UWW8"/>
<dbReference type="OrthoDB" id="1707859at2"/>
<dbReference type="EMBL" id="FNNG01000003">
    <property type="protein sequence ID" value="SDW60488.1"/>
    <property type="molecule type" value="Genomic_DNA"/>
</dbReference>